<sequence length="555" mass="62788">MSTRDEYATLVSPTIMEAGPSQPSANKGAPEHPLPATPFYSIEYPGYVQPASVPAAIRNMGGQSSLDNAFKRTASKHDGLVELNLRPENPFSHPIPGDLASTSNILLKVVKRKRRKLISDDSAGDEMMGEYTVEALGVIPKTVRFRSMADYQYQPDSEDPITQLRQAMDNMDVEAIRNFRIPPEKEDYQVAMDADSMQIDPQLTEGPEEGPDIKTRSNLRLFPPPLFSRQAVPLNYNFKANPMSTVTTVIDANGEEKKRLINKSRWKGYGPASIVFTDQNVPDKPPALVEETRERVDKRLLKLLKERFDERPVWTRAALFNQFTPAEARDIHNSKVLLPLVGYSFGDGPWRDTLIRFSYDPRQDPNARFYQRLYFRNINHPIARPSVVSRRQESRINTGRRALVDNQEQAVEGESRQSHVFDGVTMSKETAAFQLCDIIDPMLKDMIEDDEALRDVCNERDGWYTTHAFEQIKTVLRHKFFCLLEGHIATDEECTALLSTDPAALKPATTNRKLRYGKHNMAKGALPPEDVAAARLRATLERNAKTLQEQRSEAT</sequence>
<dbReference type="InterPro" id="IPR042536">
    <property type="entry name" value="TFIIIC_tauA_Sfc1"/>
</dbReference>
<dbReference type="GO" id="GO:0005634">
    <property type="term" value="C:nucleus"/>
    <property type="evidence" value="ECO:0007669"/>
    <property type="project" value="UniProtKB-SubCell"/>
</dbReference>
<dbReference type="PANTHER" id="PTHR13230">
    <property type="entry name" value="GENERAL TRANSCRIPTION FACTOR IIIC, POLYPEPTIDE 5"/>
    <property type="match status" value="1"/>
</dbReference>
<dbReference type="STRING" id="933084.A0A067QPW1"/>
<dbReference type="EMBL" id="KL197709">
    <property type="protein sequence ID" value="KDQ64681.1"/>
    <property type="molecule type" value="Genomic_DNA"/>
</dbReference>
<keyword evidence="9" id="KW-1185">Reference proteome</keyword>
<dbReference type="GO" id="GO:0001003">
    <property type="term" value="F:RNA polymerase III type 2 promoter sequence-specific DNA binding"/>
    <property type="evidence" value="ECO:0007669"/>
    <property type="project" value="TreeGrafter"/>
</dbReference>
<dbReference type="HOGENOM" id="CLU_016809_1_1_1"/>
<accession>A0A067QPW1</accession>
<dbReference type="OrthoDB" id="5598268at2759"/>
<dbReference type="GO" id="GO:0001002">
    <property type="term" value="F:RNA polymerase III type 1 promoter sequence-specific DNA binding"/>
    <property type="evidence" value="ECO:0007669"/>
    <property type="project" value="TreeGrafter"/>
</dbReference>
<protein>
    <recommendedName>
        <fullName evidence="10">Transcription factor IIIC subunit 5 HTH domain-containing protein</fullName>
    </recommendedName>
</protein>
<proteinExistence type="predicted"/>
<feature type="domain" description="Transcription factor IIIC subunit 5 HTH" evidence="6">
    <location>
        <begin position="221"/>
        <end position="376"/>
    </location>
</feature>
<keyword evidence="3" id="KW-0804">Transcription</keyword>
<keyword evidence="2" id="KW-0238">DNA-binding</keyword>
<evidence type="ECO:0000313" key="9">
    <source>
        <dbReference type="Proteomes" id="UP000027265"/>
    </source>
</evidence>
<gene>
    <name evidence="8" type="ORF">JAAARDRAFT_234891</name>
</gene>
<evidence type="ECO:0000256" key="2">
    <source>
        <dbReference type="ARBA" id="ARBA00023125"/>
    </source>
</evidence>
<evidence type="ECO:0000256" key="5">
    <source>
        <dbReference type="SAM" id="MobiDB-lite"/>
    </source>
</evidence>
<dbReference type="Proteomes" id="UP000027265">
    <property type="component" value="Unassembled WGS sequence"/>
</dbReference>
<keyword evidence="4" id="KW-0539">Nucleus</keyword>
<dbReference type="Gene3D" id="3.30.200.160">
    <property type="entry name" value="TFIIIC, subcomplex tauA, subunit Sfc1, barrel domain"/>
    <property type="match status" value="1"/>
</dbReference>
<evidence type="ECO:0000313" key="8">
    <source>
        <dbReference type="EMBL" id="KDQ64681.1"/>
    </source>
</evidence>
<dbReference type="Pfam" id="PF17682">
    <property type="entry name" value="Tau95_N"/>
    <property type="match status" value="1"/>
</dbReference>
<name>A0A067QPW1_9AGAM</name>
<dbReference type="PANTHER" id="PTHR13230:SF5">
    <property type="entry name" value="GENERAL TRANSCRIPTION FACTOR 3C POLYPEPTIDE 5"/>
    <property type="match status" value="1"/>
</dbReference>
<comment type="subcellular location">
    <subcellularLocation>
        <location evidence="1">Nucleus</location>
    </subcellularLocation>
</comment>
<evidence type="ECO:0000256" key="3">
    <source>
        <dbReference type="ARBA" id="ARBA00023163"/>
    </source>
</evidence>
<evidence type="ECO:0000259" key="6">
    <source>
        <dbReference type="Pfam" id="PF09734"/>
    </source>
</evidence>
<dbReference type="GO" id="GO:0006384">
    <property type="term" value="P:transcription initiation at RNA polymerase III promoter"/>
    <property type="evidence" value="ECO:0007669"/>
    <property type="project" value="InterPro"/>
</dbReference>
<dbReference type="InterPro" id="IPR040454">
    <property type="entry name" value="TF_IIIC_Tfc1/Sfc1"/>
</dbReference>
<organism evidence="8 9">
    <name type="scientific">Jaapia argillacea MUCL 33604</name>
    <dbReference type="NCBI Taxonomy" id="933084"/>
    <lineage>
        <taxon>Eukaryota</taxon>
        <taxon>Fungi</taxon>
        <taxon>Dikarya</taxon>
        <taxon>Basidiomycota</taxon>
        <taxon>Agaricomycotina</taxon>
        <taxon>Agaricomycetes</taxon>
        <taxon>Agaricomycetidae</taxon>
        <taxon>Jaapiales</taxon>
        <taxon>Jaapiaceae</taxon>
        <taxon>Jaapia</taxon>
    </lineage>
</organism>
<dbReference type="Pfam" id="PF09734">
    <property type="entry name" value="Tau95"/>
    <property type="match status" value="1"/>
</dbReference>
<evidence type="ECO:0000256" key="1">
    <source>
        <dbReference type="ARBA" id="ARBA00004123"/>
    </source>
</evidence>
<evidence type="ECO:0000259" key="7">
    <source>
        <dbReference type="Pfam" id="PF17682"/>
    </source>
</evidence>
<evidence type="ECO:0008006" key="10">
    <source>
        <dbReference type="Google" id="ProtNLM"/>
    </source>
</evidence>
<evidence type="ECO:0000256" key="4">
    <source>
        <dbReference type="ARBA" id="ARBA00023242"/>
    </source>
</evidence>
<dbReference type="InParanoid" id="A0A067QPW1"/>
<feature type="region of interest" description="Disordered" evidence="5">
    <location>
        <begin position="1"/>
        <end position="32"/>
    </location>
</feature>
<feature type="domain" description="Transcription factor IIIC subunit Tfc1/Sfc1 triple barrel" evidence="7">
    <location>
        <begin position="40"/>
        <end position="154"/>
    </location>
</feature>
<dbReference type="AlphaFoldDB" id="A0A067QPW1"/>
<dbReference type="InterPro" id="IPR019136">
    <property type="entry name" value="TF_IIIC_su-5_HTH"/>
</dbReference>
<reference evidence="9" key="1">
    <citation type="journal article" date="2014" name="Proc. Natl. Acad. Sci. U.S.A.">
        <title>Extensive sampling of basidiomycete genomes demonstrates inadequacy of the white-rot/brown-rot paradigm for wood decay fungi.</title>
        <authorList>
            <person name="Riley R."/>
            <person name="Salamov A.A."/>
            <person name="Brown D.W."/>
            <person name="Nagy L.G."/>
            <person name="Floudas D."/>
            <person name="Held B.W."/>
            <person name="Levasseur A."/>
            <person name="Lombard V."/>
            <person name="Morin E."/>
            <person name="Otillar R."/>
            <person name="Lindquist E.A."/>
            <person name="Sun H."/>
            <person name="LaButti K.M."/>
            <person name="Schmutz J."/>
            <person name="Jabbour D."/>
            <person name="Luo H."/>
            <person name="Baker S.E."/>
            <person name="Pisabarro A.G."/>
            <person name="Walton J.D."/>
            <person name="Blanchette R.A."/>
            <person name="Henrissat B."/>
            <person name="Martin F."/>
            <person name="Cullen D."/>
            <person name="Hibbett D.S."/>
            <person name="Grigoriev I.V."/>
        </authorList>
    </citation>
    <scope>NUCLEOTIDE SEQUENCE [LARGE SCALE GENOMIC DNA]</scope>
    <source>
        <strain evidence="9">MUCL 33604</strain>
    </source>
</reference>
<dbReference type="InterPro" id="IPR041499">
    <property type="entry name" value="Tfc1/Sfc1_N"/>
</dbReference>
<dbReference type="FunCoup" id="A0A067QPW1">
    <property type="interactions" value="382"/>
</dbReference>
<dbReference type="GO" id="GO:0000127">
    <property type="term" value="C:transcription factor TFIIIC complex"/>
    <property type="evidence" value="ECO:0007669"/>
    <property type="project" value="InterPro"/>
</dbReference>